<feature type="compositionally biased region" description="Polar residues" evidence="1">
    <location>
        <begin position="113"/>
        <end position="122"/>
    </location>
</feature>
<feature type="region of interest" description="Disordered" evidence="1">
    <location>
        <begin position="98"/>
        <end position="122"/>
    </location>
</feature>
<evidence type="ECO:0000313" key="2">
    <source>
        <dbReference type="EMBL" id="KAK7465133.1"/>
    </source>
</evidence>
<evidence type="ECO:0000313" key="3">
    <source>
        <dbReference type="Proteomes" id="UP001519460"/>
    </source>
</evidence>
<reference evidence="2 3" key="1">
    <citation type="journal article" date="2023" name="Sci. Data">
        <title>Genome assembly of the Korean intertidal mud-creeper Batillaria attramentaria.</title>
        <authorList>
            <person name="Patra A.K."/>
            <person name="Ho P.T."/>
            <person name="Jun S."/>
            <person name="Lee S.J."/>
            <person name="Kim Y."/>
            <person name="Won Y.J."/>
        </authorList>
    </citation>
    <scope>NUCLEOTIDE SEQUENCE [LARGE SCALE GENOMIC DNA]</scope>
    <source>
        <strain evidence="2">Wonlab-2016</strain>
    </source>
</reference>
<accession>A0ABD0J9A0</accession>
<feature type="non-terminal residue" evidence="2">
    <location>
        <position position="1"/>
    </location>
</feature>
<protein>
    <submittedName>
        <fullName evidence="2">Uncharacterized protein</fullName>
    </submittedName>
</protein>
<organism evidence="2 3">
    <name type="scientific">Batillaria attramentaria</name>
    <dbReference type="NCBI Taxonomy" id="370345"/>
    <lineage>
        <taxon>Eukaryota</taxon>
        <taxon>Metazoa</taxon>
        <taxon>Spiralia</taxon>
        <taxon>Lophotrochozoa</taxon>
        <taxon>Mollusca</taxon>
        <taxon>Gastropoda</taxon>
        <taxon>Caenogastropoda</taxon>
        <taxon>Sorbeoconcha</taxon>
        <taxon>Cerithioidea</taxon>
        <taxon>Batillariidae</taxon>
        <taxon>Batillaria</taxon>
    </lineage>
</organism>
<feature type="region of interest" description="Disordered" evidence="1">
    <location>
        <begin position="1"/>
        <end position="21"/>
    </location>
</feature>
<name>A0ABD0J9A0_9CAEN</name>
<proteinExistence type="predicted"/>
<sequence>HTSDYYSYPKNVSNDDPNDDFNDNVNDATSDTYVYNFARTCNRPKNYSVDIADFEYICIFFWDNTAERMRPGVMNAAYSQGDDTVFASSNADHLYAQVKKPKARNAHSKDTADGNNAANTTKPDTSLYQVATVPVGEFKTGEDGDYNTVGDEVARNSFPNNNGKDSGYELATACQTTAVYGAAKASLGGNNARLQEQNEYNKLSHQPPHTAPSARTNHAYDHLAGQQQCVPPEQTAGGVYSLAKADDFADVLSRSRKGKDDYINVNPDLTTTQSTREAEYNRLDFDDDQPRGPAAGGHVAGRARDVYNHLQAGAEGSQGSGDGDQYNSLDFDGQDHKQQVIEGAEYSHLASEDA</sequence>
<evidence type="ECO:0000256" key="1">
    <source>
        <dbReference type="SAM" id="MobiDB-lite"/>
    </source>
</evidence>
<keyword evidence="3" id="KW-1185">Reference proteome</keyword>
<dbReference type="AlphaFoldDB" id="A0ABD0J9A0"/>
<comment type="caution">
    <text evidence="2">The sequence shown here is derived from an EMBL/GenBank/DDBJ whole genome shotgun (WGS) entry which is preliminary data.</text>
</comment>
<dbReference type="Proteomes" id="UP001519460">
    <property type="component" value="Unassembled WGS sequence"/>
</dbReference>
<dbReference type="EMBL" id="JACVVK020000576">
    <property type="protein sequence ID" value="KAK7465133.1"/>
    <property type="molecule type" value="Genomic_DNA"/>
</dbReference>
<feature type="region of interest" description="Disordered" evidence="1">
    <location>
        <begin position="313"/>
        <end position="338"/>
    </location>
</feature>
<gene>
    <name evidence="2" type="ORF">BaRGS_00037712</name>
</gene>